<dbReference type="AlphaFoldDB" id="A0A6S7CFT8"/>
<dbReference type="RefSeq" id="WP_175103317.1">
    <property type="nucleotide sequence ID" value="NZ_CADIKM010000002.1"/>
</dbReference>
<evidence type="ECO:0000313" key="2">
    <source>
        <dbReference type="EMBL" id="CAB3779102.1"/>
    </source>
</evidence>
<proteinExistence type="predicted"/>
<feature type="region of interest" description="Disordered" evidence="1">
    <location>
        <begin position="116"/>
        <end position="171"/>
    </location>
</feature>
<organism evidence="2 3">
    <name type="scientific">Pararobbsia alpina</name>
    <dbReference type="NCBI Taxonomy" id="621374"/>
    <lineage>
        <taxon>Bacteria</taxon>
        <taxon>Pseudomonadati</taxon>
        <taxon>Pseudomonadota</taxon>
        <taxon>Betaproteobacteria</taxon>
        <taxon>Burkholderiales</taxon>
        <taxon>Burkholderiaceae</taxon>
        <taxon>Pararobbsia</taxon>
    </lineage>
</organism>
<dbReference type="Pfam" id="PF11159">
    <property type="entry name" value="DUF2939"/>
    <property type="match status" value="1"/>
</dbReference>
<evidence type="ECO:0000313" key="3">
    <source>
        <dbReference type="Proteomes" id="UP000494115"/>
    </source>
</evidence>
<keyword evidence="3" id="KW-1185">Reference proteome</keyword>
<dbReference type="EMBL" id="CADIKM010000002">
    <property type="protein sequence ID" value="CAB3779102.1"/>
    <property type="molecule type" value="Genomic_DNA"/>
</dbReference>
<protein>
    <recommendedName>
        <fullName evidence="4">DUF2939 domain-containing protein</fullName>
    </recommendedName>
</protein>
<evidence type="ECO:0008006" key="4">
    <source>
        <dbReference type="Google" id="ProtNLM"/>
    </source>
</evidence>
<dbReference type="Proteomes" id="UP000494115">
    <property type="component" value="Unassembled WGS sequence"/>
</dbReference>
<reference evidence="2 3" key="1">
    <citation type="submission" date="2020-04" db="EMBL/GenBank/DDBJ databases">
        <authorList>
            <person name="De Canck E."/>
        </authorList>
    </citation>
    <scope>NUCLEOTIDE SEQUENCE [LARGE SCALE GENOMIC DNA]</scope>
    <source>
        <strain evidence="2 3">LMG 28138</strain>
    </source>
</reference>
<sequence length="221" mass="23019">MKRRSRATLIAIVVVVAGATSYASPYWTLREMRGAIADKDADAFSSHVDFAALRESIRGQVMIAMHARLDTPEIKGNPLAGLGMLLGMALMNQVIDTIVSPAGVMTLMAEGTSKPLDLLPGRTSSSGHGSTGAGPAVPASSMAPSLAPVPSSAASAGVDGGSGVQTGTTPRNDYTVHYKNWSTFTATARQDGQAPVTFIFKRQGLWSWKLAGVTLPFSAGQ</sequence>
<dbReference type="InterPro" id="IPR021330">
    <property type="entry name" value="DUF2939"/>
</dbReference>
<gene>
    <name evidence="2" type="ORF">LMG28138_00790</name>
</gene>
<accession>A0A6S7CFT8</accession>
<feature type="compositionally biased region" description="Low complexity" evidence="1">
    <location>
        <begin position="120"/>
        <end position="157"/>
    </location>
</feature>
<name>A0A6S7CFT8_9BURK</name>
<evidence type="ECO:0000256" key="1">
    <source>
        <dbReference type="SAM" id="MobiDB-lite"/>
    </source>
</evidence>